<dbReference type="AlphaFoldDB" id="A0A5C3QTU8"/>
<feature type="region of interest" description="Disordered" evidence="1">
    <location>
        <begin position="1"/>
        <end position="43"/>
    </location>
</feature>
<organism evidence="2 3">
    <name type="scientific">Pterulicium gracile</name>
    <dbReference type="NCBI Taxonomy" id="1884261"/>
    <lineage>
        <taxon>Eukaryota</taxon>
        <taxon>Fungi</taxon>
        <taxon>Dikarya</taxon>
        <taxon>Basidiomycota</taxon>
        <taxon>Agaricomycotina</taxon>
        <taxon>Agaricomycetes</taxon>
        <taxon>Agaricomycetidae</taxon>
        <taxon>Agaricales</taxon>
        <taxon>Pleurotineae</taxon>
        <taxon>Pterulaceae</taxon>
        <taxon>Pterulicium</taxon>
    </lineage>
</organism>
<dbReference type="OrthoDB" id="3153758at2759"/>
<keyword evidence="3" id="KW-1185">Reference proteome</keyword>
<accession>A0A5C3QTU8</accession>
<gene>
    <name evidence="2" type="ORF">BDV98DRAFT_563810</name>
</gene>
<name>A0A5C3QTU8_9AGAR</name>
<dbReference type="STRING" id="1884261.A0A5C3QTU8"/>
<evidence type="ECO:0000313" key="2">
    <source>
        <dbReference type="EMBL" id="TFL04250.1"/>
    </source>
</evidence>
<proteinExistence type="predicted"/>
<protein>
    <submittedName>
        <fullName evidence="2">Uncharacterized protein</fullName>
    </submittedName>
</protein>
<dbReference type="EMBL" id="ML178819">
    <property type="protein sequence ID" value="TFL04250.1"/>
    <property type="molecule type" value="Genomic_DNA"/>
</dbReference>
<sequence length="282" mass="32382">MSGTQTPAPPYSPHAPSYYSYTRPTTEPANPATEETPLVASTVDDKSDSTRWRVWVTVVAYIVIICTWISASQDVDSAHAEWEKLELHRALVEDEVEAFKQQEHEIQRRIRDLEAKEKAQDESRKMLTIFWDVEPVKRENYCAAYGVQYYFSRLHGVPPEFDGARACSKKAHPELGFPTWCGKDEWGVHGHWRVTDDPGCKISWQIDSLKNEGCTAAGSGKRRYEQHMERLLHHSADDWFSICTTAPTDFHGLHFDKPDYCSDRGHGEMFGVWEVEDRECLD</sequence>
<evidence type="ECO:0000256" key="1">
    <source>
        <dbReference type="SAM" id="MobiDB-lite"/>
    </source>
</evidence>
<reference evidence="2 3" key="1">
    <citation type="journal article" date="2019" name="Nat. Ecol. Evol.">
        <title>Megaphylogeny resolves global patterns of mushroom evolution.</title>
        <authorList>
            <person name="Varga T."/>
            <person name="Krizsan K."/>
            <person name="Foldi C."/>
            <person name="Dima B."/>
            <person name="Sanchez-Garcia M."/>
            <person name="Sanchez-Ramirez S."/>
            <person name="Szollosi G.J."/>
            <person name="Szarkandi J.G."/>
            <person name="Papp V."/>
            <person name="Albert L."/>
            <person name="Andreopoulos W."/>
            <person name="Angelini C."/>
            <person name="Antonin V."/>
            <person name="Barry K.W."/>
            <person name="Bougher N.L."/>
            <person name="Buchanan P."/>
            <person name="Buyck B."/>
            <person name="Bense V."/>
            <person name="Catcheside P."/>
            <person name="Chovatia M."/>
            <person name="Cooper J."/>
            <person name="Damon W."/>
            <person name="Desjardin D."/>
            <person name="Finy P."/>
            <person name="Geml J."/>
            <person name="Haridas S."/>
            <person name="Hughes K."/>
            <person name="Justo A."/>
            <person name="Karasinski D."/>
            <person name="Kautmanova I."/>
            <person name="Kiss B."/>
            <person name="Kocsube S."/>
            <person name="Kotiranta H."/>
            <person name="LaButti K.M."/>
            <person name="Lechner B.E."/>
            <person name="Liimatainen K."/>
            <person name="Lipzen A."/>
            <person name="Lukacs Z."/>
            <person name="Mihaltcheva S."/>
            <person name="Morgado L.N."/>
            <person name="Niskanen T."/>
            <person name="Noordeloos M.E."/>
            <person name="Ohm R.A."/>
            <person name="Ortiz-Santana B."/>
            <person name="Ovrebo C."/>
            <person name="Racz N."/>
            <person name="Riley R."/>
            <person name="Savchenko A."/>
            <person name="Shiryaev A."/>
            <person name="Soop K."/>
            <person name="Spirin V."/>
            <person name="Szebenyi C."/>
            <person name="Tomsovsky M."/>
            <person name="Tulloss R.E."/>
            <person name="Uehling J."/>
            <person name="Grigoriev I.V."/>
            <person name="Vagvolgyi C."/>
            <person name="Papp T."/>
            <person name="Martin F.M."/>
            <person name="Miettinen O."/>
            <person name="Hibbett D.S."/>
            <person name="Nagy L.G."/>
        </authorList>
    </citation>
    <scope>NUCLEOTIDE SEQUENCE [LARGE SCALE GENOMIC DNA]</scope>
    <source>
        <strain evidence="2 3">CBS 309.79</strain>
    </source>
</reference>
<dbReference type="Proteomes" id="UP000305067">
    <property type="component" value="Unassembled WGS sequence"/>
</dbReference>
<evidence type="ECO:0000313" key="3">
    <source>
        <dbReference type="Proteomes" id="UP000305067"/>
    </source>
</evidence>
<feature type="compositionally biased region" description="Low complexity" evidence="1">
    <location>
        <begin position="14"/>
        <end position="37"/>
    </location>
</feature>